<evidence type="ECO:0000259" key="5">
    <source>
        <dbReference type="PROSITE" id="PS50175"/>
    </source>
</evidence>
<dbReference type="EMBL" id="DS901637">
    <property type="protein sequence ID" value="EEC16206.1"/>
    <property type="molecule type" value="Genomic_DNA"/>
</dbReference>
<evidence type="ECO:0000313" key="7">
    <source>
        <dbReference type="EMBL" id="EEC16206.1"/>
    </source>
</evidence>
<dbReference type="InParanoid" id="B7QBI4"/>
<dbReference type="InterPro" id="IPR001995">
    <property type="entry name" value="Peptidase_A2_cat"/>
</dbReference>
<dbReference type="Gene3D" id="3.10.10.10">
    <property type="entry name" value="HIV Type 1 Reverse Transcriptase, subunit A, domain 1"/>
    <property type="match status" value="1"/>
</dbReference>
<feature type="compositionally biased region" description="Low complexity" evidence="3">
    <location>
        <begin position="148"/>
        <end position="166"/>
    </location>
</feature>
<dbReference type="SUPFAM" id="SSF56672">
    <property type="entry name" value="DNA/RNA polymerases"/>
    <property type="match status" value="1"/>
</dbReference>
<dbReference type="Proteomes" id="UP000001555">
    <property type="component" value="Unassembled WGS sequence"/>
</dbReference>
<reference evidence="7 9" key="1">
    <citation type="submission" date="2008-03" db="EMBL/GenBank/DDBJ databases">
        <title>Annotation of Ixodes scapularis.</title>
        <authorList>
            <consortium name="Ixodes scapularis Genome Project Consortium"/>
            <person name="Caler E."/>
            <person name="Hannick L.I."/>
            <person name="Bidwell S."/>
            <person name="Joardar V."/>
            <person name="Thiagarajan M."/>
            <person name="Amedeo P."/>
            <person name="Galinsky K.J."/>
            <person name="Schobel S."/>
            <person name="Inman J."/>
            <person name="Hostetler J."/>
            <person name="Miller J."/>
            <person name="Hammond M."/>
            <person name="Megy K."/>
            <person name="Lawson D."/>
            <person name="Kodira C."/>
            <person name="Sutton G."/>
            <person name="Meyer J."/>
            <person name="Hill C.A."/>
            <person name="Birren B."/>
            <person name="Nene V."/>
            <person name="Collins F."/>
            <person name="Alarcon-Chaidez F."/>
            <person name="Wikel S."/>
            <person name="Strausberg R."/>
        </authorList>
    </citation>
    <scope>NUCLEOTIDE SEQUENCE [LARGE SCALE GENOMIC DNA]</scope>
    <source>
        <strain evidence="9">Wikel</strain>
        <strain evidence="7">Wikel colony</strain>
    </source>
</reference>
<evidence type="ECO:0000256" key="3">
    <source>
        <dbReference type="SAM" id="MobiDB-lite"/>
    </source>
</evidence>
<evidence type="ECO:0000259" key="6">
    <source>
        <dbReference type="PROSITE" id="PS50878"/>
    </source>
</evidence>
<dbReference type="InterPro" id="IPR021109">
    <property type="entry name" value="Peptidase_aspartic_dom_sf"/>
</dbReference>
<dbReference type="VEuPathDB" id="VectorBase:ISCP_024246"/>
<keyword evidence="2" id="KW-0863">Zinc-finger</keyword>
<dbReference type="GO" id="GO:0006508">
    <property type="term" value="P:proteolysis"/>
    <property type="evidence" value="ECO:0007669"/>
    <property type="project" value="InterPro"/>
</dbReference>
<keyword evidence="2" id="KW-0479">Metal-binding</keyword>
<protein>
    <submittedName>
        <fullName evidence="7 8">Uncharacterized protein</fullName>
    </submittedName>
</protein>
<feature type="compositionally biased region" description="Basic residues" evidence="3">
    <location>
        <begin position="169"/>
        <end position="179"/>
    </location>
</feature>
<feature type="region of interest" description="Disordered" evidence="3">
    <location>
        <begin position="142"/>
        <end position="191"/>
    </location>
</feature>
<keyword evidence="9" id="KW-1185">Reference proteome</keyword>
<dbReference type="PROSITE" id="PS50158">
    <property type="entry name" value="ZF_CCHC"/>
    <property type="match status" value="1"/>
</dbReference>
<dbReference type="FunFam" id="3.30.70.270:FF:000063">
    <property type="entry name" value="Zinc knuckle domaincontaining protein"/>
    <property type="match status" value="1"/>
</dbReference>
<dbReference type="InterPro" id="IPR043502">
    <property type="entry name" value="DNA/RNA_pol_sf"/>
</dbReference>
<evidence type="ECO:0000256" key="2">
    <source>
        <dbReference type="PROSITE-ProRule" id="PRU00047"/>
    </source>
</evidence>
<evidence type="ECO:0000256" key="1">
    <source>
        <dbReference type="ARBA" id="ARBA00022801"/>
    </source>
</evidence>
<sequence>MERFRFNNRSRQDGETLRQFVAALRGLASTCAFGDQLDSLLRDRFVCGINNPAMQTRLLELPDPSLDDAVKAALAMEAAAKDASEIARAAGSPSTEAAVHKMATRSGACSRCGAAHSPSQCQFVHAQCFTCGRTGHLARVCRGGRTSGGQQQQQQPGSSPGSNQARGQGGRRKKTRRGRAAPGPGSSSATVHVVADEPQIFDVWHLNKLSSVPPYLVSVEICGHPITMELDTGASVSVMPGKLFKRTFPGVSIEASDVMLRSYSGQLSQVQGWAQVSVRLGDREAILPLYLTKGSSPTLLGRNWIHSLGVRLPEYQEAALHVVQDVPSLLTDFQSLFQPGVGTFAGTTVGIHIPEGTRPRFFKPRPLPFALKDGVTQELQRLQREGILVPVKTSEWAAPIVPVLKRDGRVRICGDFKVTINPVATVEKYPLPRVEDLWSALSGGQKFSKLDLRDAYQQLVLQDAARKYVTISTTMGLFQYTRLPFGVASAPAIFQREMGNLFRGMRHVAVYLDDILVTGTDDGDHLQNLRKVLTRLQDAGLKLRLDKCMFLTPSVEYLGHIISQAGLAPAPRKIEAVLKAPKPKSKKELQSYLGLINFYRRFLPNLSTHLEPLHRLLRDGQQWAWKKEQDLAFQRSKELVVKAPVLVHFDPAKPVVLTVDASAVWGRSRPVAPGSGWSGTPCGVCFSSASCGGATLQPARQGRLGPRVRGPALPSVPVGPAVRGSHGPQAAAGAAGT</sequence>
<dbReference type="PaxDb" id="6945-B7QBI4"/>
<dbReference type="SMART" id="SM00343">
    <property type="entry name" value="ZnF_C2HC"/>
    <property type="match status" value="1"/>
</dbReference>
<gene>
    <name evidence="7" type="ORF">IscW_ISCW011925</name>
</gene>
<dbReference type="SUPFAM" id="SSF50630">
    <property type="entry name" value="Acid proteases"/>
    <property type="match status" value="1"/>
</dbReference>
<dbReference type="EnsemblMetazoa" id="ISCW011925-RA">
    <property type="protein sequence ID" value="ISCW011925-PA"/>
    <property type="gene ID" value="ISCW011925"/>
</dbReference>
<dbReference type="PROSITE" id="PS50175">
    <property type="entry name" value="ASP_PROT_RETROV"/>
    <property type="match status" value="1"/>
</dbReference>
<dbReference type="OrthoDB" id="6514906at2759"/>
<feature type="domain" description="CCHC-type" evidence="4">
    <location>
        <begin position="128"/>
        <end position="142"/>
    </location>
</feature>
<organism>
    <name type="scientific">Ixodes scapularis</name>
    <name type="common">Black-legged tick</name>
    <name type="synonym">Deer tick</name>
    <dbReference type="NCBI Taxonomy" id="6945"/>
    <lineage>
        <taxon>Eukaryota</taxon>
        <taxon>Metazoa</taxon>
        <taxon>Ecdysozoa</taxon>
        <taxon>Arthropoda</taxon>
        <taxon>Chelicerata</taxon>
        <taxon>Arachnida</taxon>
        <taxon>Acari</taxon>
        <taxon>Parasitiformes</taxon>
        <taxon>Ixodida</taxon>
        <taxon>Ixodoidea</taxon>
        <taxon>Ixodidae</taxon>
        <taxon>Ixodinae</taxon>
        <taxon>Ixodes</taxon>
    </lineage>
</organism>
<keyword evidence="2" id="KW-0862">Zinc</keyword>
<dbReference type="PANTHER" id="PTHR37984:SF13">
    <property type="entry name" value="RIBONUCLEASE H"/>
    <property type="match status" value="1"/>
</dbReference>
<dbReference type="GO" id="GO:0071897">
    <property type="term" value="P:DNA biosynthetic process"/>
    <property type="evidence" value="ECO:0007669"/>
    <property type="project" value="UniProtKB-ARBA"/>
</dbReference>
<dbReference type="AlphaFoldDB" id="B7QBI4"/>
<dbReference type="InterPro" id="IPR000477">
    <property type="entry name" value="RT_dom"/>
</dbReference>
<dbReference type="STRING" id="6945.B7QBI4"/>
<accession>B7QBI4</accession>
<feature type="region of interest" description="Disordered" evidence="3">
    <location>
        <begin position="702"/>
        <end position="737"/>
    </location>
</feature>
<dbReference type="EMBL" id="ABJB010082761">
    <property type="status" value="NOT_ANNOTATED_CDS"/>
    <property type="molecule type" value="Genomic_DNA"/>
</dbReference>
<reference evidence="8" key="2">
    <citation type="submission" date="2020-05" db="UniProtKB">
        <authorList>
            <consortium name="EnsemblMetazoa"/>
        </authorList>
    </citation>
    <scope>IDENTIFICATION</scope>
    <source>
        <strain evidence="8">wikel</strain>
    </source>
</reference>
<dbReference type="HOGENOM" id="CLU_000384_9_11_1"/>
<feature type="domain" description="Peptidase A2" evidence="5">
    <location>
        <begin position="226"/>
        <end position="304"/>
    </location>
</feature>
<name>B7QBI4_IXOSC</name>
<evidence type="ECO:0000313" key="9">
    <source>
        <dbReference type="Proteomes" id="UP000001555"/>
    </source>
</evidence>
<dbReference type="VEuPathDB" id="VectorBase:ISCW011925"/>
<dbReference type="Pfam" id="PF13650">
    <property type="entry name" value="Asp_protease_2"/>
    <property type="match status" value="1"/>
</dbReference>
<evidence type="ECO:0000313" key="8">
    <source>
        <dbReference type="EnsemblMetazoa" id="ISCW011925-PA"/>
    </source>
</evidence>
<feature type="domain" description="Reverse transcriptase" evidence="6">
    <location>
        <begin position="384"/>
        <end position="562"/>
    </location>
</feature>
<dbReference type="GO" id="GO:0004190">
    <property type="term" value="F:aspartic-type endopeptidase activity"/>
    <property type="evidence" value="ECO:0007669"/>
    <property type="project" value="InterPro"/>
</dbReference>
<dbReference type="PANTHER" id="PTHR37984">
    <property type="entry name" value="PROTEIN CBG26694"/>
    <property type="match status" value="1"/>
</dbReference>
<dbReference type="PROSITE" id="PS50878">
    <property type="entry name" value="RT_POL"/>
    <property type="match status" value="1"/>
</dbReference>
<dbReference type="Gene3D" id="3.30.70.270">
    <property type="match status" value="2"/>
</dbReference>
<dbReference type="GO" id="GO:0003676">
    <property type="term" value="F:nucleic acid binding"/>
    <property type="evidence" value="ECO:0007669"/>
    <property type="project" value="InterPro"/>
</dbReference>
<dbReference type="InterPro" id="IPR043128">
    <property type="entry name" value="Rev_trsase/Diguanyl_cyclase"/>
</dbReference>
<dbReference type="InterPro" id="IPR050951">
    <property type="entry name" value="Retrovirus_Pol_polyprotein"/>
</dbReference>
<keyword evidence="1" id="KW-0378">Hydrolase</keyword>
<evidence type="ECO:0000259" key="4">
    <source>
        <dbReference type="PROSITE" id="PS50158"/>
    </source>
</evidence>
<dbReference type="InterPro" id="IPR001878">
    <property type="entry name" value="Znf_CCHC"/>
</dbReference>
<dbReference type="Pfam" id="PF00078">
    <property type="entry name" value="RVT_1"/>
    <property type="match status" value="1"/>
</dbReference>
<dbReference type="GO" id="GO:0008270">
    <property type="term" value="F:zinc ion binding"/>
    <property type="evidence" value="ECO:0007669"/>
    <property type="project" value="UniProtKB-KW"/>
</dbReference>
<proteinExistence type="predicted"/>
<dbReference type="CDD" id="cd01647">
    <property type="entry name" value="RT_LTR"/>
    <property type="match status" value="1"/>
</dbReference>
<dbReference type="Gene3D" id="2.40.70.10">
    <property type="entry name" value="Acid Proteases"/>
    <property type="match status" value="1"/>
</dbReference>